<dbReference type="GO" id="GO:0005794">
    <property type="term" value="C:Golgi apparatus"/>
    <property type="evidence" value="ECO:0007669"/>
    <property type="project" value="TreeGrafter"/>
</dbReference>
<dbReference type="Pfam" id="PF14416">
    <property type="entry name" value="PMR5N"/>
    <property type="match status" value="1"/>
</dbReference>
<proteinExistence type="inferred from homology"/>
<evidence type="ECO:0000256" key="4">
    <source>
        <dbReference type="ARBA" id="ARBA00022968"/>
    </source>
</evidence>
<sequence>MAMLNLLDRQILPFPFALVSLLVIGTVRLALETLQAAEIKGKSHSSLGKKDPHSSSNISNHSFLVNSCNVFEGKWVFDNELRPMYDEESCPFLTKQVTCKKNGKSDSAYQNWRWKPDGCDLPRFDTKKLLGVLTNKRVMFIGDSLQRTQWESMVCLIQSYVPEGKKLIHRNPPMKIFKAEACFSGFYWAPFLVESNSDHAVKHTVHKRLVKLDSIAKHSQHWRGVDVLVFESYIWWMYKLLINATNNSPYNVTTAYKLALRTWANWIESFVNPHSQRVFFMSPSPTHLWVLDISLTNLYRFQVSQHNNERFFDCRSWEWRAGCDDNCFNEFYPIEESSYWGTGSNLDIMRTLGDVLQELKINVSLLNITQLSEYRKDAHTSVYTERRGKLLTSEQKSNPKTFADCIHWCLPGVPDTWNEILGIFSTMILTLFQLNKEKLTMLCKYVLFQIFRKCETYVHDLRGYPGVGVDAGNVGSDTVVVAGYVTVAICLCLRGLLVVEASSSCSLARPVYGLSGLRGIQVGFECSVGSRRLRVGYYIRPFSAGALKTGIEAFAEKSCWLLEFEQLTVAYWSSERGGNVVQSSLSLSSPPSVFLLHIGVLRGAVTLYSLLCHFLLLPLCFLKNIMDTTPNTRYQKRMGFSRDRRIGRKTPELKLKFFDDHELDWDMPDLVELELGEPINGELYAYLWGQMRWRFRNAEECYLYLSSLAKCHVQAEDQLVEEQGSTGGSDPGCERMYKGGRWFDIGDLSTARPRKWGLNAHTDKTVMSGNLERVLLGELHTSVPFSSRMFTSSSQSNKNIPNTKYQNRVAARVIRIREKILELKHRYFGDRGLDWAMPDLFEVKLGEPISGMPYSYWWGVLQMMGPILRDRLALLEFLAEEKVDKEDSEDGVCEERPVYEEIEEHEASVSGRAPMVEGSDVKELIIAADAPLAVVVSEIRVSGSKRQKVRVTEERDEEEMEGGEKVGHEGSVEPSGDEGEEREQSDHSEE</sequence>
<dbReference type="EMBL" id="JACGCM010002671">
    <property type="protein sequence ID" value="KAF6136835.1"/>
    <property type="molecule type" value="Genomic_DNA"/>
</dbReference>
<comment type="subcellular location">
    <subcellularLocation>
        <location evidence="1">Membrane</location>
        <topology evidence="1">Single-pass membrane protein</topology>
    </subcellularLocation>
</comment>
<evidence type="ECO:0000256" key="6">
    <source>
        <dbReference type="ARBA" id="ARBA00023136"/>
    </source>
</evidence>
<dbReference type="InterPro" id="IPR026057">
    <property type="entry name" value="TBL_C"/>
</dbReference>
<evidence type="ECO:0000313" key="10">
    <source>
        <dbReference type="EMBL" id="KAF6136835.1"/>
    </source>
</evidence>
<dbReference type="Pfam" id="PF13839">
    <property type="entry name" value="PC-Esterase"/>
    <property type="match status" value="2"/>
</dbReference>
<feature type="domain" description="Trichome birefringence-like N-terminal" evidence="9">
    <location>
        <begin position="67"/>
        <end position="120"/>
    </location>
</feature>
<evidence type="ECO:0000256" key="1">
    <source>
        <dbReference type="ARBA" id="ARBA00004167"/>
    </source>
</evidence>
<dbReference type="InterPro" id="IPR025846">
    <property type="entry name" value="TBL_N"/>
</dbReference>
<name>A0A7J7L2J0_9MAGN</name>
<dbReference type="Proteomes" id="UP000541444">
    <property type="component" value="Unassembled WGS sequence"/>
</dbReference>
<evidence type="ECO:0008006" key="12">
    <source>
        <dbReference type="Google" id="ProtNLM"/>
    </source>
</evidence>
<evidence type="ECO:0000259" key="9">
    <source>
        <dbReference type="Pfam" id="PF14416"/>
    </source>
</evidence>
<keyword evidence="11" id="KW-1185">Reference proteome</keyword>
<dbReference type="OrthoDB" id="630188at2759"/>
<reference evidence="10 11" key="1">
    <citation type="journal article" date="2020" name="IScience">
        <title>Genome Sequencing of the Endangered Kingdonia uniflora (Circaeasteraceae, Ranunculales) Reveals Potential Mechanisms of Evolutionary Specialization.</title>
        <authorList>
            <person name="Sun Y."/>
            <person name="Deng T."/>
            <person name="Zhang A."/>
            <person name="Moore M.J."/>
            <person name="Landis J.B."/>
            <person name="Lin N."/>
            <person name="Zhang H."/>
            <person name="Zhang X."/>
            <person name="Huang J."/>
            <person name="Zhang X."/>
            <person name="Sun H."/>
            <person name="Wang H."/>
        </authorList>
    </citation>
    <scope>NUCLEOTIDE SEQUENCE [LARGE SCALE GENOMIC DNA]</scope>
    <source>
        <strain evidence="10">TB1705</strain>
        <tissue evidence="10">Leaf</tissue>
    </source>
</reference>
<feature type="domain" description="Trichome birefringence-like C-terminal" evidence="8">
    <location>
        <begin position="121"/>
        <end position="288"/>
    </location>
</feature>
<keyword evidence="6" id="KW-0472">Membrane</keyword>
<comment type="similarity">
    <text evidence="2">Belongs to the PC-esterase family. TBL subfamily.</text>
</comment>
<evidence type="ECO:0000259" key="8">
    <source>
        <dbReference type="Pfam" id="PF13839"/>
    </source>
</evidence>
<evidence type="ECO:0000256" key="7">
    <source>
        <dbReference type="SAM" id="MobiDB-lite"/>
    </source>
</evidence>
<dbReference type="PANTHER" id="PTHR32285">
    <property type="entry name" value="PROTEIN TRICHOME BIREFRINGENCE-LIKE 9-RELATED"/>
    <property type="match status" value="1"/>
</dbReference>
<dbReference type="AlphaFoldDB" id="A0A7J7L2J0"/>
<evidence type="ECO:0000313" key="11">
    <source>
        <dbReference type="Proteomes" id="UP000541444"/>
    </source>
</evidence>
<accession>A0A7J7L2J0</accession>
<evidence type="ECO:0000256" key="2">
    <source>
        <dbReference type="ARBA" id="ARBA00007727"/>
    </source>
</evidence>
<keyword evidence="5" id="KW-1133">Transmembrane helix</keyword>
<feature type="domain" description="Trichome birefringence-like C-terminal" evidence="8">
    <location>
        <begin position="316"/>
        <end position="421"/>
    </location>
</feature>
<gene>
    <name evidence="10" type="ORF">GIB67_030120</name>
</gene>
<dbReference type="GO" id="GO:0016413">
    <property type="term" value="F:O-acetyltransferase activity"/>
    <property type="evidence" value="ECO:0007669"/>
    <property type="project" value="InterPro"/>
</dbReference>
<feature type="compositionally biased region" description="Basic and acidic residues" evidence="7">
    <location>
        <begin position="962"/>
        <end position="971"/>
    </location>
</feature>
<evidence type="ECO:0000256" key="5">
    <source>
        <dbReference type="ARBA" id="ARBA00022989"/>
    </source>
</evidence>
<evidence type="ECO:0000256" key="3">
    <source>
        <dbReference type="ARBA" id="ARBA00022692"/>
    </source>
</evidence>
<dbReference type="InterPro" id="IPR029962">
    <property type="entry name" value="TBL"/>
</dbReference>
<keyword evidence="3" id="KW-0812">Transmembrane</keyword>
<keyword evidence="4" id="KW-0735">Signal-anchor</keyword>
<organism evidence="10 11">
    <name type="scientific">Kingdonia uniflora</name>
    <dbReference type="NCBI Taxonomy" id="39325"/>
    <lineage>
        <taxon>Eukaryota</taxon>
        <taxon>Viridiplantae</taxon>
        <taxon>Streptophyta</taxon>
        <taxon>Embryophyta</taxon>
        <taxon>Tracheophyta</taxon>
        <taxon>Spermatophyta</taxon>
        <taxon>Magnoliopsida</taxon>
        <taxon>Ranunculales</taxon>
        <taxon>Circaeasteraceae</taxon>
        <taxon>Kingdonia</taxon>
    </lineage>
</organism>
<dbReference type="PANTHER" id="PTHR32285:SF217">
    <property type="entry name" value="PROTEIN TRICHOME BIREFRINGENCE-LIKE 31"/>
    <property type="match status" value="1"/>
</dbReference>
<feature type="region of interest" description="Disordered" evidence="7">
    <location>
        <begin position="942"/>
        <end position="990"/>
    </location>
</feature>
<dbReference type="GO" id="GO:0016020">
    <property type="term" value="C:membrane"/>
    <property type="evidence" value="ECO:0007669"/>
    <property type="project" value="UniProtKB-SubCell"/>
</dbReference>
<comment type="caution">
    <text evidence="10">The sequence shown here is derived from an EMBL/GenBank/DDBJ whole genome shotgun (WGS) entry which is preliminary data.</text>
</comment>
<protein>
    <recommendedName>
        <fullName evidence="12">Trichome birefringence-like N-terminal domain-containing protein</fullName>
    </recommendedName>
</protein>